<protein>
    <submittedName>
        <fullName evidence="2">Uncharacterized protein</fullName>
    </submittedName>
</protein>
<dbReference type="AlphaFoldDB" id="A6TJJ3"/>
<keyword evidence="3" id="KW-1185">Reference proteome</keyword>
<evidence type="ECO:0000256" key="1">
    <source>
        <dbReference type="SAM" id="Phobius"/>
    </source>
</evidence>
<evidence type="ECO:0000313" key="3">
    <source>
        <dbReference type="Proteomes" id="UP000001572"/>
    </source>
</evidence>
<feature type="transmembrane region" description="Helical" evidence="1">
    <location>
        <begin position="71"/>
        <end position="91"/>
    </location>
</feature>
<dbReference type="Proteomes" id="UP000001572">
    <property type="component" value="Chromosome"/>
</dbReference>
<feature type="transmembrane region" description="Helical" evidence="1">
    <location>
        <begin position="41"/>
        <end position="59"/>
    </location>
</feature>
<dbReference type="RefSeq" id="WP_011971270.1">
    <property type="nucleotide sequence ID" value="NC_009633.1"/>
</dbReference>
<proteinExistence type="predicted"/>
<dbReference type="HOGENOM" id="CLU_1381587_0_0_9"/>
<dbReference type="KEGG" id="amt:Amet_0121"/>
<keyword evidence="1" id="KW-1133">Transmembrane helix</keyword>
<keyword evidence="1" id="KW-0472">Membrane</keyword>
<evidence type="ECO:0000313" key="2">
    <source>
        <dbReference type="EMBL" id="ABR46361.1"/>
    </source>
</evidence>
<sequence length="197" mass="22669">MITILDIEIIKQNKFTILSIVIFVSALSKNIKLLIESPNEYMIWITILILFLLISKICLPFINNKKLFYKSILIVSLSIIYLIIGAMFIRYNAEHIDYEMNKEQKAGTKVRYTFYMTGRMNSPISVIKVIPIGAKGLEKHEINSRYTRDIRDSSIATTMTFVISEENIKLPTRTIVIYRALGVIPMINIRTNELAGM</sequence>
<keyword evidence="1" id="KW-0812">Transmembrane</keyword>
<gene>
    <name evidence="2" type="ordered locus">Amet_0121</name>
</gene>
<name>A6TJJ3_ALKMQ</name>
<feature type="transmembrane region" description="Helical" evidence="1">
    <location>
        <begin position="15"/>
        <end position="35"/>
    </location>
</feature>
<dbReference type="EMBL" id="CP000724">
    <property type="protein sequence ID" value="ABR46361.1"/>
    <property type="molecule type" value="Genomic_DNA"/>
</dbReference>
<organism evidence="2 3">
    <name type="scientific">Alkaliphilus metalliredigens (strain QYMF)</name>
    <dbReference type="NCBI Taxonomy" id="293826"/>
    <lineage>
        <taxon>Bacteria</taxon>
        <taxon>Bacillati</taxon>
        <taxon>Bacillota</taxon>
        <taxon>Clostridia</taxon>
        <taxon>Peptostreptococcales</taxon>
        <taxon>Natronincolaceae</taxon>
        <taxon>Alkaliphilus</taxon>
    </lineage>
</organism>
<reference evidence="3" key="1">
    <citation type="journal article" date="2016" name="Genome Announc.">
        <title>Complete genome sequence of Alkaliphilus metalliredigens strain QYMF, an alkaliphilic and metal-reducing bacterium isolated from borax-contaminated leachate ponds.</title>
        <authorList>
            <person name="Hwang C."/>
            <person name="Copeland A."/>
            <person name="Lucas S."/>
            <person name="Lapidus A."/>
            <person name="Barry K."/>
            <person name="Detter J.C."/>
            <person name="Glavina Del Rio T."/>
            <person name="Hammon N."/>
            <person name="Israni S."/>
            <person name="Dalin E."/>
            <person name="Tice H."/>
            <person name="Pitluck S."/>
            <person name="Chertkov O."/>
            <person name="Brettin T."/>
            <person name="Bruce D."/>
            <person name="Han C."/>
            <person name="Schmutz J."/>
            <person name="Larimer F."/>
            <person name="Land M.L."/>
            <person name="Hauser L."/>
            <person name="Kyrpides N."/>
            <person name="Mikhailova N."/>
            <person name="Ye Q."/>
            <person name="Zhou J."/>
            <person name="Richardson P."/>
            <person name="Fields M.W."/>
        </authorList>
    </citation>
    <scope>NUCLEOTIDE SEQUENCE [LARGE SCALE GENOMIC DNA]</scope>
    <source>
        <strain evidence="3">QYMF</strain>
    </source>
</reference>
<accession>A6TJJ3</accession>